<dbReference type="Proteomes" id="UP000077266">
    <property type="component" value="Unassembled WGS sequence"/>
</dbReference>
<keyword evidence="2" id="KW-1185">Reference proteome</keyword>
<gene>
    <name evidence="1" type="ORF">EXIGLDRAFT_57511</name>
</gene>
<name>A0A166MMZ5_EXIGL</name>
<accession>A0A166MMZ5</accession>
<reference evidence="1 2" key="1">
    <citation type="journal article" date="2016" name="Mol. Biol. Evol.">
        <title>Comparative Genomics of Early-Diverging Mushroom-Forming Fungi Provides Insights into the Origins of Lignocellulose Decay Capabilities.</title>
        <authorList>
            <person name="Nagy L.G."/>
            <person name="Riley R."/>
            <person name="Tritt A."/>
            <person name="Adam C."/>
            <person name="Daum C."/>
            <person name="Floudas D."/>
            <person name="Sun H."/>
            <person name="Yadav J.S."/>
            <person name="Pangilinan J."/>
            <person name="Larsson K.H."/>
            <person name="Matsuura K."/>
            <person name="Barry K."/>
            <person name="Labutti K."/>
            <person name="Kuo R."/>
            <person name="Ohm R.A."/>
            <person name="Bhattacharya S.S."/>
            <person name="Shirouzu T."/>
            <person name="Yoshinaga Y."/>
            <person name="Martin F.M."/>
            <person name="Grigoriev I.V."/>
            <person name="Hibbett D.S."/>
        </authorList>
    </citation>
    <scope>NUCLEOTIDE SEQUENCE [LARGE SCALE GENOMIC DNA]</scope>
    <source>
        <strain evidence="1 2">HHB12029</strain>
    </source>
</reference>
<evidence type="ECO:0000313" key="2">
    <source>
        <dbReference type="Proteomes" id="UP000077266"/>
    </source>
</evidence>
<proteinExistence type="predicted"/>
<organism evidence="1 2">
    <name type="scientific">Exidia glandulosa HHB12029</name>
    <dbReference type="NCBI Taxonomy" id="1314781"/>
    <lineage>
        <taxon>Eukaryota</taxon>
        <taxon>Fungi</taxon>
        <taxon>Dikarya</taxon>
        <taxon>Basidiomycota</taxon>
        <taxon>Agaricomycotina</taxon>
        <taxon>Agaricomycetes</taxon>
        <taxon>Auriculariales</taxon>
        <taxon>Exidiaceae</taxon>
        <taxon>Exidia</taxon>
    </lineage>
</organism>
<protein>
    <submittedName>
        <fullName evidence="1">Uncharacterized protein</fullName>
    </submittedName>
</protein>
<evidence type="ECO:0000313" key="1">
    <source>
        <dbReference type="EMBL" id="KZV78212.1"/>
    </source>
</evidence>
<sequence>MRVDFSRGGGFGFIRCSVRAAARSLGVTGSRSCVGSDIVLAIVGVTGVLGSIGSAGGAAGAADGAADGAAAAGAVGAFCVAFDAFSRGQSSDSPSWSSREYRYALAESETPVKMCSSALGSSLVCKVGFTACEGLGRCHAVERASWTTVLEGPFTYSPPPSDRSVFKSRPVWVLTKTLYALK</sequence>
<dbReference type="EMBL" id="KV427043">
    <property type="protein sequence ID" value="KZV78212.1"/>
    <property type="molecule type" value="Genomic_DNA"/>
</dbReference>
<dbReference type="InParanoid" id="A0A166MMZ5"/>
<dbReference type="AlphaFoldDB" id="A0A166MMZ5"/>